<dbReference type="EC" id="2.4.2.7" evidence="7 12"/>
<protein>
    <recommendedName>
        <fullName evidence="7 12">Adenine phosphoribosyltransferase</fullName>
        <shortName evidence="12">APRT</shortName>
        <ecNumber evidence="7 12">2.4.2.7</ecNumber>
    </recommendedName>
</protein>
<reference evidence="15" key="1">
    <citation type="submission" date="2016-01" db="EMBL/GenBank/DDBJ databases">
        <authorList>
            <person name="Mitreva M."/>
            <person name="Pepin K.H."/>
            <person name="Mihindukulasuriya K.A."/>
            <person name="Fulton R."/>
            <person name="Fronick C."/>
            <person name="O'Laughlin M."/>
            <person name="Miner T."/>
            <person name="Herter B."/>
            <person name="Rosa B.A."/>
            <person name="Cordes M."/>
            <person name="Tomlinson C."/>
            <person name="Wollam A."/>
            <person name="Palsikar V.B."/>
            <person name="Mardis E.R."/>
            <person name="Wilson R.K."/>
        </authorList>
    </citation>
    <scope>NUCLEOTIDE SEQUENCE [LARGE SCALE GENOMIC DNA]</scope>
    <source>
        <strain evidence="15">DNF00729</strain>
    </source>
</reference>
<evidence type="ECO:0000256" key="11">
    <source>
        <dbReference type="ARBA" id="ARBA00022726"/>
    </source>
</evidence>
<evidence type="ECO:0000256" key="7">
    <source>
        <dbReference type="ARBA" id="ARBA00011893"/>
    </source>
</evidence>
<dbReference type="RefSeq" id="WP_068366791.1">
    <property type="nucleotide sequence ID" value="NZ_CAIJCT010000016.1"/>
</dbReference>
<dbReference type="NCBIfam" id="NF002634">
    <property type="entry name" value="PRK02304.1-3"/>
    <property type="match status" value="1"/>
</dbReference>
<evidence type="ECO:0000256" key="2">
    <source>
        <dbReference type="ARBA" id="ARBA00003968"/>
    </source>
</evidence>
<evidence type="ECO:0000256" key="6">
    <source>
        <dbReference type="ARBA" id="ARBA00011738"/>
    </source>
</evidence>
<dbReference type="SUPFAM" id="SSF53271">
    <property type="entry name" value="PRTase-like"/>
    <property type="match status" value="1"/>
</dbReference>
<dbReference type="HAMAP" id="MF_00004">
    <property type="entry name" value="Aden_phosphoribosyltr"/>
    <property type="match status" value="1"/>
</dbReference>
<dbReference type="UniPathway" id="UPA00588">
    <property type="reaction ID" value="UER00646"/>
</dbReference>
<evidence type="ECO:0000256" key="8">
    <source>
        <dbReference type="ARBA" id="ARBA00022490"/>
    </source>
</evidence>
<evidence type="ECO:0000256" key="3">
    <source>
        <dbReference type="ARBA" id="ARBA00004496"/>
    </source>
</evidence>
<comment type="pathway">
    <text evidence="4 12">Purine metabolism; AMP biosynthesis via salvage pathway; AMP from adenine: step 1/1.</text>
</comment>
<comment type="function">
    <text evidence="2 12">Catalyzes a salvage reaction resulting in the formation of AMP, that is energically less costly than de novo synthesis.</text>
</comment>
<accession>A0A134AKF6</accession>
<dbReference type="GO" id="GO:0005737">
    <property type="term" value="C:cytoplasm"/>
    <property type="evidence" value="ECO:0007669"/>
    <property type="project" value="UniProtKB-SubCell"/>
</dbReference>
<dbReference type="GO" id="GO:0016208">
    <property type="term" value="F:AMP binding"/>
    <property type="evidence" value="ECO:0007669"/>
    <property type="project" value="TreeGrafter"/>
</dbReference>
<gene>
    <name evidence="12" type="primary">apt</name>
    <name evidence="14" type="ORF">HMPREF1863_00357</name>
</gene>
<organism evidence="14 15">
    <name type="scientific">Aedoeadaptatus coxii</name>
    <dbReference type="NCBI Taxonomy" id="755172"/>
    <lineage>
        <taxon>Bacteria</taxon>
        <taxon>Bacillati</taxon>
        <taxon>Bacillota</taxon>
        <taxon>Tissierellia</taxon>
        <taxon>Tissierellales</taxon>
        <taxon>Peptoniphilaceae</taxon>
        <taxon>Aedoeadaptatus</taxon>
    </lineage>
</organism>
<dbReference type="PANTHER" id="PTHR32315:SF3">
    <property type="entry name" value="ADENINE PHOSPHORIBOSYLTRANSFERASE"/>
    <property type="match status" value="1"/>
</dbReference>
<dbReference type="InterPro" id="IPR000836">
    <property type="entry name" value="PRTase_dom"/>
</dbReference>
<evidence type="ECO:0000259" key="13">
    <source>
        <dbReference type="Pfam" id="PF00156"/>
    </source>
</evidence>
<sequence>MDLNKMIRSIEDYPEKGVTFRDITTLLKDGDAFKQCIEELIALAEKKEIDKIVGIEARGFLIGAPMAYAMGKGFVPVRKPGKLPAETVATHYDLEYGSDSVEMHIDGIEKGERVLIVDDLLATGGTGKAAVQLCKEVGADVVGCLFLIELDGLDGRDDIGVEVDSLLHFPA</sequence>
<dbReference type="AlphaFoldDB" id="A0A134AKF6"/>
<keyword evidence="11 12" id="KW-0660">Purine salvage</keyword>
<dbReference type="Proteomes" id="UP000070442">
    <property type="component" value="Unassembled WGS sequence"/>
</dbReference>
<dbReference type="EMBL" id="LSDG01000008">
    <property type="protein sequence ID" value="KXB68040.1"/>
    <property type="molecule type" value="Genomic_DNA"/>
</dbReference>
<dbReference type="InterPro" id="IPR029057">
    <property type="entry name" value="PRTase-like"/>
</dbReference>
<feature type="domain" description="Phosphoribosyltransferase" evidence="13">
    <location>
        <begin position="28"/>
        <end position="151"/>
    </location>
</feature>
<dbReference type="FunFam" id="3.40.50.2020:FF:000004">
    <property type="entry name" value="Adenine phosphoribosyltransferase"/>
    <property type="match status" value="1"/>
</dbReference>
<dbReference type="NCBIfam" id="TIGR01090">
    <property type="entry name" value="apt"/>
    <property type="match status" value="1"/>
</dbReference>
<dbReference type="InterPro" id="IPR050054">
    <property type="entry name" value="UPRTase/APRTase"/>
</dbReference>
<evidence type="ECO:0000256" key="1">
    <source>
        <dbReference type="ARBA" id="ARBA00000868"/>
    </source>
</evidence>
<dbReference type="NCBIfam" id="NF002633">
    <property type="entry name" value="PRK02304.1-2"/>
    <property type="match status" value="1"/>
</dbReference>
<dbReference type="OrthoDB" id="9803963at2"/>
<comment type="similarity">
    <text evidence="5 12">Belongs to the purine/pyrimidine phosphoribosyltransferase family.</text>
</comment>
<dbReference type="GO" id="GO:0044209">
    <property type="term" value="P:AMP salvage"/>
    <property type="evidence" value="ECO:0007669"/>
    <property type="project" value="UniProtKB-UniRule"/>
</dbReference>
<evidence type="ECO:0000256" key="9">
    <source>
        <dbReference type="ARBA" id="ARBA00022676"/>
    </source>
</evidence>
<keyword evidence="10 12" id="KW-0808">Transferase</keyword>
<dbReference type="Pfam" id="PF00156">
    <property type="entry name" value="Pribosyltran"/>
    <property type="match status" value="1"/>
</dbReference>
<dbReference type="NCBIfam" id="NF002636">
    <property type="entry name" value="PRK02304.1-5"/>
    <property type="match status" value="1"/>
</dbReference>
<keyword evidence="9 12" id="KW-0328">Glycosyltransferase</keyword>
<comment type="catalytic activity">
    <reaction evidence="1 12">
        <text>AMP + diphosphate = 5-phospho-alpha-D-ribose 1-diphosphate + adenine</text>
        <dbReference type="Rhea" id="RHEA:16609"/>
        <dbReference type="ChEBI" id="CHEBI:16708"/>
        <dbReference type="ChEBI" id="CHEBI:33019"/>
        <dbReference type="ChEBI" id="CHEBI:58017"/>
        <dbReference type="ChEBI" id="CHEBI:456215"/>
        <dbReference type="EC" id="2.4.2.7"/>
    </reaction>
</comment>
<evidence type="ECO:0000256" key="4">
    <source>
        <dbReference type="ARBA" id="ARBA00004659"/>
    </source>
</evidence>
<dbReference type="PANTHER" id="PTHR32315">
    <property type="entry name" value="ADENINE PHOSPHORIBOSYLTRANSFERASE"/>
    <property type="match status" value="1"/>
</dbReference>
<comment type="subunit">
    <text evidence="6 12">Homodimer.</text>
</comment>
<keyword evidence="8 12" id="KW-0963">Cytoplasm</keyword>
<dbReference type="CDD" id="cd06223">
    <property type="entry name" value="PRTases_typeI"/>
    <property type="match status" value="1"/>
</dbReference>
<dbReference type="GO" id="GO:0006168">
    <property type="term" value="P:adenine salvage"/>
    <property type="evidence" value="ECO:0007669"/>
    <property type="project" value="InterPro"/>
</dbReference>
<dbReference type="GO" id="GO:0006166">
    <property type="term" value="P:purine ribonucleoside salvage"/>
    <property type="evidence" value="ECO:0007669"/>
    <property type="project" value="UniProtKB-UniRule"/>
</dbReference>
<dbReference type="PATRIC" id="fig|755172.3.peg.344"/>
<dbReference type="GO" id="GO:0003999">
    <property type="term" value="F:adenine phosphoribosyltransferase activity"/>
    <property type="evidence" value="ECO:0007669"/>
    <property type="project" value="UniProtKB-UniRule"/>
</dbReference>
<name>A0A134AKF6_9FIRM</name>
<evidence type="ECO:0000256" key="10">
    <source>
        <dbReference type="ARBA" id="ARBA00022679"/>
    </source>
</evidence>
<dbReference type="GO" id="GO:0002055">
    <property type="term" value="F:adenine binding"/>
    <property type="evidence" value="ECO:0007669"/>
    <property type="project" value="TreeGrafter"/>
</dbReference>
<comment type="subcellular location">
    <subcellularLocation>
        <location evidence="3 12">Cytoplasm</location>
    </subcellularLocation>
</comment>
<dbReference type="Gene3D" id="3.40.50.2020">
    <property type="match status" value="1"/>
</dbReference>
<evidence type="ECO:0000256" key="12">
    <source>
        <dbReference type="HAMAP-Rule" id="MF_00004"/>
    </source>
</evidence>
<evidence type="ECO:0000313" key="14">
    <source>
        <dbReference type="EMBL" id="KXB68040.1"/>
    </source>
</evidence>
<keyword evidence="15" id="KW-1185">Reference proteome</keyword>
<dbReference type="InterPro" id="IPR005764">
    <property type="entry name" value="Ade_phspho_trans"/>
</dbReference>
<evidence type="ECO:0000313" key="15">
    <source>
        <dbReference type="Proteomes" id="UP000070442"/>
    </source>
</evidence>
<evidence type="ECO:0000256" key="5">
    <source>
        <dbReference type="ARBA" id="ARBA00008391"/>
    </source>
</evidence>
<comment type="caution">
    <text evidence="14">The sequence shown here is derived from an EMBL/GenBank/DDBJ whole genome shotgun (WGS) entry which is preliminary data.</text>
</comment>
<proteinExistence type="inferred from homology"/>
<dbReference type="STRING" id="755172.HMPREF1863_00357"/>